<dbReference type="GeneTree" id="ENSGT01150000286914"/>
<sequence length="133" mass="15425">MGRSWTFQHNNHPKHKALQWLQQKMVKVLEWPSQSPDLNIIEPLWGDLKRSVHARRPKTLHEMEAFCQNERAAIPPARIRGLIDNYYKGLHAVIDDKGGNTVLRTKGMQTFEQGSVNFFLCCHVLFYVCAILL</sequence>
<reference evidence="2" key="3">
    <citation type="submission" date="2025-09" db="UniProtKB">
        <authorList>
            <consortium name="Ensembl"/>
        </authorList>
    </citation>
    <scope>IDENTIFICATION</scope>
</reference>
<dbReference type="Pfam" id="PF13358">
    <property type="entry name" value="DDE_3"/>
    <property type="match status" value="1"/>
</dbReference>
<accession>A0AAY5L3H4</accession>
<evidence type="ECO:0000259" key="1">
    <source>
        <dbReference type="Pfam" id="PF13358"/>
    </source>
</evidence>
<gene>
    <name evidence="2" type="primary">NUTF2</name>
</gene>
<dbReference type="Gene3D" id="3.30.420.10">
    <property type="entry name" value="Ribonuclease H-like superfamily/Ribonuclease H"/>
    <property type="match status" value="1"/>
</dbReference>
<feature type="domain" description="Tc1-like transposase DDE" evidence="1">
    <location>
        <begin position="9"/>
        <end position="63"/>
    </location>
</feature>
<evidence type="ECO:0000313" key="3">
    <source>
        <dbReference type="Proteomes" id="UP000265140"/>
    </source>
</evidence>
<evidence type="ECO:0000313" key="2">
    <source>
        <dbReference type="Ensembl" id="ENSELUP00000095873.1"/>
    </source>
</evidence>
<dbReference type="AlphaFoldDB" id="A0AAY5L3H4"/>
<protein>
    <recommendedName>
        <fullName evidence="1">Tc1-like transposase DDE domain-containing protein</fullName>
    </recommendedName>
</protein>
<dbReference type="GO" id="GO:0003676">
    <property type="term" value="F:nucleic acid binding"/>
    <property type="evidence" value="ECO:0007669"/>
    <property type="project" value="InterPro"/>
</dbReference>
<dbReference type="Ensembl" id="ENSELUT00000109707.1">
    <property type="protein sequence ID" value="ENSELUP00000095873.1"/>
    <property type="gene ID" value="ENSELUG00000036111.1"/>
</dbReference>
<dbReference type="Proteomes" id="UP000265140">
    <property type="component" value="Chromosome 11"/>
</dbReference>
<dbReference type="InterPro" id="IPR036397">
    <property type="entry name" value="RNaseH_sf"/>
</dbReference>
<dbReference type="InterPro" id="IPR038717">
    <property type="entry name" value="Tc1-like_DDE_dom"/>
</dbReference>
<proteinExistence type="predicted"/>
<reference evidence="2" key="2">
    <citation type="submission" date="2025-08" db="UniProtKB">
        <authorList>
            <consortium name="Ensembl"/>
        </authorList>
    </citation>
    <scope>IDENTIFICATION</scope>
</reference>
<keyword evidence="3" id="KW-1185">Reference proteome</keyword>
<reference evidence="2 3" key="1">
    <citation type="submission" date="2020-02" db="EMBL/GenBank/DDBJ databases">
        <title>Esox lucius (northern pike) genome, fEsoLuc1, primary haplotype.</title>
        <authorList>
            <person name="Myers G."/>
            <person name="Karagic N."/>
            <person name="Meyer A."/>
            <person name="Pippel M."/>
            <person name="Reichard M."/>
            <person name="Winkler S."/>
            <person name="Tracey A."/>
            <person name="Sims Y."/>
            <person name="Howe K."/>
            <person name="Rhie A."/>
            <person name="Formenti G."/>
            <person name="Durbin R."/>
            <person name="Fedrigo O."/>
            <person name="Jarvis E.D."/>
        </authorList>
    </citation>
    <scope>NUCLEOTIDE SEQUENCE [LARGE SCALE GENOMIC DNA]</scope>
</reference>
<organism evidence="2 3">
    <name type="scientific">Esox lucius</name>
    <name type="common">Northern pike</name>
    <dbReference type="NCBI Taxonomy" id="8010"/>
    <lineage>
        <taxon>Eukaryota</taxon>
        <taxon>Metazoa</taxon>
        <taxon>Chordata</taxon>
        <taxon>Craniata</taxon>
        <taxon>Vertebrata</taxon>
        <taxon>Euteleostomi</taxon>
        <taxon>Actinopterygii</taxon>
        <taxon>Neopterygii</taxon>
        <taxon>Teleostei</taxon>
        <taxon>Protacanthopterygii</taxon>
        <taxon>Esociformes</taxon>
        <taxon>Esocidae</taxon>
        <taxon>Esox</taxon>
    </lineage>
</organism>
<name>A0AAY5L3H4_ESOLU</name>